<keyword evidence="3" id="KW-1185">Reference proteome</keyword>
<reference evidence="2 3" key="1">
    <citation type="submission" date="2021-12" db="EMBL/GenBank/DDBJ databases">
        <title>Discovery of the Pendulisporaceae a myxobacterial family with distinct sporulation behavior and unique specialized metabolism.</title>
        <authorList>
            <person name="Garcia R."/>
            <person name="Popoff A."/>
            <person name="Bader C.D."/>
            <person name="Loehr J."/>
            <person name="Walesch S."/>
            <person name="Walt C."/>
            <person name="Boldt J."/>
            <person name="Bunk B."/>
            <person name="Haeckl F.J.F.P.J."/>
            <person name="Gunesch A.P."/>
            <person name="Birkelbach J."/>
            <person name="Nuebel U."/>
            <person name="Pietschmann T."/>
            <person name="Bach T."/>
            <person name="Mueller R."/>
        </authorList>
    </citation>
    <scope>NUCLEOTIDE SEQUENCE [LARGE SCALE GENOMIC DNA]</scope>
    <source>
        <strain evidence="2 3">MSr11954</strain>
    </source>
</reference>
<keyword evidence="1" id="KW-0732">Signal</keyword>
<dbReference type="Gene3D" id="2.60.20.10">
    <property type="entry name" value="Crystallins"/>
    <property type="match status" value="1"/>
</dbReference>
<accession>A0ABZ2LZW6</accession>
<dbReference type="Proteomes" id="UP001370348">
    <property type="component" value="Chromosome"/>
</dbReference>
<protein>
    <submittedName>
        <fullName evidence="2">Uncharacterized protein</fullName>
    </submittedName>
</protein>
<feature type="chain" id="PRO_5046174492" evidence="1">
    <location>
        <begin position="26"/>
        <end position="125"/>
    </location>
</feature>
<name>A0ABZ2LZW6_9BACT</name>
<evidence type="ECO:0000313" key="2">
    <source>
        <dbReference type="EMBL" id="WXB16262.1"/>
    </source>
</evidence>
<evidence type="ECO:0000256" key="1">
    <source>
        <dbReference type="SAM" id="SignalP"/>
    </source>
</evidence>
<feature type="signal peptide" evidence="1">
    <location>
        <begin position="1"/>
        <end position="25"/>
    </location>
</feature>
<evidence type="ECO:0000313" key="3">
    <source>
        <dbReference type="Proteomes" id="UP001370348"/>
    </source>
</evidence>
<organism evidence="2 3">
    <name type="scientific">Pendulispora albinea</name>
    <dbReference type="NCBI Taxonomy" id="2741071"/>
    <lineage>
        <taxon>Bacteria</taxon>
        <taxon>Pseudomonadati</taxon>
        <taxon>Myxococcota</taxon>
        <taxon>Myxococcia</taxon>
        <taxon>Myxococcales</taxon>
        <taxon>Sorangiineae</taxon>
        <taxon>Pendulisporaceae</taxon>
        <taxon>Pendulispora</taxon>
    </lineage>
</organism>
<proteinExistence type="predicted"/>
<dbReference type="EMBL" id="CP089984">
    <property type="protein sequence ID" value="WXB16262.1"/>
    <property type="molecule type" value="Genomic_DNA"/>
</dbReference>
<sequence>MKKIWIALISAMALAGVFAMTPAPAAAEEAPSQAEAQGEEDNPHALVSHVTLFRDKNYNSPCFSLTQQGCFNTPGCNDDAESAWVEGTVALCKHANCQDCMVVAGPRPDLSAPGYSNVISSVRLY</sequence>
<gene>
    <name evidence="2" type="ORF">LZC94_03065</name>
</gene>
<dbReference type="RefSeq" id="WP_394825891.1">
    <property type="nucleotide sequence ID" value="NZ_CP089984.1"/>
</dbReference>